<dbReference type="NCBIfam" id="NF008653">
    <property type="entry name" value="PRK11650.1"/>
    <property type="match status" value="1"/>
</dbReference>
<keyword evidence="6" id="KW-1278">Translocase</keyword>
<dbReference type="InterPro" id="IPR013611">
    <property type="entry name" value="Transp-assoc_OB_typ2"/>
</dbReference>
<dbReference type="SUPFAM" id="SSF52540">
    <property type="entry name" value="P-loop containing nucleoside triphosphate hydrolases"/>
    <property type="match status" value="1"/>
</dbReference>
<keyword evidence="2" id="KW-0813">Transport</keyword>
<evidence type="ECO:0000256" key="13">
    <source>
        <dbReference type="ARBA" id="ARBA00066315"/>
    </source>
</evidence>
<evidence type="ECO:0000256" key="1">
    <source>
        <dbReference type="ARBA" id="ARBA00004202"/>
    </source>
</evidence>
<dbReference type="GO" id="GO:0055052">
    <property type="term" value="C:ATP-binding cassette (ABC) transporter complex, substrate-binding subunit-containing"/>
    <property type="evidence" value="ECO:0007669"/>
    <property type="project" value="TreeGrafter"/>
</dbReference>
<dbReference type="AlphaFoldDB" id="A0A7D5Q9E8"/>
<evidence type="ECO:0000256" key="10">
    <source>
        <dbReference type="ARBA" id="ARBA00053454"/>
    </source>
</evidence>
<dbReference type="PANTHER" id="PTHR43875">
    <property type="entry name" value="MALTODEXTRIN IMPORT ATP-BINDING PROTEIN MSMX"/>
    <property type="match status" value="1"/>
</dbReference>
<dbReference type="CDD" id="cd03301">
    <property type="entry name" value="ABC_MalK_N"/>
    <property type="match status" value="1"/>
</dbReference>
<dbReference type="SMART" id="SM00382">
    <property type="entry name" value="AAA"/>
    <property type="match status" value="1"/>
</dbReference>
<dbReference type="EMBL" id="CP058579">
    <property type="protein sequence ID" value="QLG60878.1"/>
    <property type="molecule type" value="Genomic_DNA"/>
</dbReference>
<evidence type="ECO:0000256" key="3">
    <source>
        <dbReference type="ARBA" id="ARBA00022475"/>
    </source>
</evidence>
<keyword evidence="3" id="KW-1003">Cell membrane</keyword>
<evidence type="ECO:0000256" key="6">
    <source>
        <dbReference type="ARBA" id="ARBA00022967"/>
    </source>
</evidence>
<comment type="catalytic activity">
    <reaction evidence="9">
        <text>L-arabinose(out) + ATP + H2O = L-arabinose(in) + ADP + phosphate + H(+)</text>
        <dbReference type="Rhea" id="RHEA:30007"/>
        <dbReference type="ChEBI" id="CHEBI:15377"/>
        <dbReference type="ChEBI" id="CHEBI:15378"/>
        <dbReference type="ChEBI" id="CHEBI:17535"/>
        <dbReference type="ChEBI" id="CHEBI:30616"/>
        <dbReference type="ChEBI" id="CHEBI:43474"/>
        <dbReference type="ChEBI" id="CHEBI:456216"/>
        <dbReference type="EC" id="7.5.2.13"/>
    </reaction>
    <physiologicalReaction direction="left-to-right" evidence="9">
        <dbReference type="Rhea" id="RHEA:30008"/>
    </physiologicalReaction>
</comment>
<dbReference type="OrthoDB" id="18368at2157"/>
<dbReference type="EC" id="7.5.2.13" evidence="13"/>
<evidence type="ECO:0000256" key="5">
    <source>
        <dbReference type="ARBA" id="ARBA00022840"/>
    </source>
</evidence>
<evidence type="ECO:0000256" key="11">
    <source>
        <dbReference type="ARBA" id="ARBA00061029"/>
    </source>
</evidence>
<dbReference type="InterPro" id="IPR003593">
    <property type="entry name" value="AAA+_ATPase"/>
</dbReference>
<keyword evidence="16" id="KW-1185">Reference proteome</keyword>
<dbReference type="PROSITE" id="PS00211">
    <property type="entry name" value="ABC_TRANSPORTER_1"/>
    <property type="match status" value="1"/>
</dbReference>
<dbReference type="InterPro" id="IPR015855">
    <property type="entry name" value="ABC_transpr_MalK-like"/>
</dbReference>
<evidence type="ECO:0000256" key="2">
    <source>
        <dbReference type="ARBA" id="ARBA00022448"/>
    </source>
</evidence>
<comment type="similarity">
    <text evidence="11">Belongs to the ABC transporter superfamily. Carbohydrate uptake transporter-1 (CUT1) (TC 3.A.1.1) family.</text>
</comment>
<dbReference type="GO" id="GO:0005524">
    <property type="term" value="F:ATP binding"/>
    <property type="evidence" value="ECO:0007669"/>
    <property type="project" value="UniProtKB-KW"/>
</dbReference>
<evidence type="ECO:0000313" key="15">
    <source>
        <dbReference type="EMBL" id="QLG60878.1"/>
    </source>
</evidence>
<reference evidence="15 16" key="1">
    <citation type="submission" date="2020-06" db="EMBL/GenBank/DDBJ databases">
        <title>NJ-3-1, isolated from saline soil.</title>
        <authorList>
            <person name="Cui H.L."/>
            <person name="Shi X."/>
        </authorList>
    </citation>
    <scope>NUCLEOTIDE SEQUENCE [LARGE SCALE GENOMIC DNA]</scope>
    <source>
        <strain evidence="15 16">NJ-3-1</strain>
    </source>
</reference>
<feature type="domain" description="ABC transporter" evidence="14">
    <location>
        <begin position="4"/>
        <end position="235"/>
    </location>
</feature>
<dbReference type="PANTHER" id="PTHR43875:SF15">
    <property type="entry name" value="TREHALOSE IMPORT ATP-BINDING PROTEIN SUGC"/>
    <property type="match status" value="1"/>
</dbReference>
<dbReference type="InterPro" id="IPR012340">
    <property type="entry name" value="NA-bd_OB-fold"/>
</dbReference>
<comment type="catalytic activity">
    <reaction evidence="8">
        <text>D-xylose(out) + ATP + H2O = D-xylose(in) + ADP + phosphate + H(+)</text>
        <dbReference type="Rhea" id="RHEA:29899"/>
        <dbReference type="ChEBI" id="CHEBI:15377"/>
        <dbReference type="ChEBI" id="CHEBI:15378"/>
        <dbReference type="ChEBI" id="CHEBI:30616"/>
        <dbReference type="ChEBI" id="CHEBI:43474"/>
        <dbReference type="ChEBI" id="CHEBI:53455"/>
        <dbReference type="ChEBI" id="CHEBI:456216"/>
        <dbReference type="EC" id="7.5.2.13"/>
    </reaction>
    <physiologicalReaction direction="left-to-right" evidence="8">
        <dbReference type="Rhea" id="RHEA:29900"/>
    </physiologicalReaction>
</comment>
<dbReference type="InterPro" id="IPR027417">
    <property type="entry name" value="P-loop_NTPase"/>
</dbReference>
<evidence type="ECO:0000313" key="16">
    <source>
        <dbReference type="Proteomes" id="UP000509626"/>
    </source>
</evidence>
<gene>
    <name evidence="15" type="ORF">HUG12_03610</name>
</gene>
<dbReference type="Pfam" id="PF00005">
    <property type="entry name" value="ABC_tran"/>
    <property type="match status" value="1"/>
</dbReference>
<comment type="subunit">
    <text evidence="12">The complex is composed of two ATP-binding proteins (XacJ and XacK), two transmembrane proteins (XacH and XacI) and a solute-binding protein (XacG).</text>
</comment>
<evidence type="ECO:0000259" key="14">
    <source>
        <dbReference type="PROSITE" id="PS50893"/>
    </source>
</evidence>
<keyword evidence="7" id="KW-0472">Membrane</keyword>
<dbReference type="InterPro" id="IPR017871">
    <property type="entry name" value="ABC_transporter-like_CS"/>
</dbReference>
<evidence type="ECO:0000256" key="9">
    <source>
        <dbReference type="ARBA" id="ARBA00051890"/>
    </source>
</evidence>
<dbReference type="GO" id="GO:0008643">
    <property type="term" value="P:carbohydrate transport"/>
    <property type="evidence" value="ECO:0007669"/>
    <property type="project" value="InterPro"/>
</dbReference>
<dbReference type="RefSeq" id="WP_179267464.1">
    <property type="nucleotide sequence ID" value="NZ_CP058579.1"/>
</dbReference>
<dbReference type="InterPro" id="IPR047641">
    <property type="entry name" value="ABC_transpr_MalK/UgpC-like"/>
</dbReference>
<proteinExistence type="inferred from homology"/>
<evidence type="ECO:0000256" key="7">
    <source>
        <dbReference type="ARBA" id="ARBA00023136"/>
    </source>
</evidence>
<dbReference type="Pfam" id="PF08402">
    <property type="entry name" value="TOBE_2"/>
    <property type="match status" value="1"/>
</dbReference>
<dbReference type="Gene3D" id="2.40.50.140">
    <property type="entry name" value="Nucleic acid-binding proteins"/>
    <property type="match status" value="1"/>
</dbReference>
<sequence length="376" mass="41020">MTTITLEEITKRYEDVTAVDSVDLEIREGEFIVLVGPSGCGKSTTLRMLSGLESVTEGTIRMDDADVTGVEPKDRNVAMVFQNYALYPHMTAERNMTFGMNTDGDYTDEEIAERVAEAAATLDVEDLLDRKPAELSGGEKQRVAIGRALVRDPQMLLMDEPLSNLDAKLRLQMRTELAELHEELRTTTVYVTHDQTEAMTLGDRVAVLDAGRIQQVDRPQVLYDYPATRFVAEFIGSPGMNCLPVEVTDDGEPIRAVAEGVRIDLPRTADLGDVEGVRTLGIRPEDFVVGGGTADARIEGTVRVREPLGDRTLVHVGVGGETLKVQADAHTPAEAGDPIELGVDRERLHLFDPDSGEAAYHSDAELAEVVRGAGMD</sequence>
<dbReference type="GeneID" id="56036515"/>
<evidence type="ECO:0000256" key="12">
    <source>
        <dbReference type="ARBA" id="ARBA00065962"/>
    </source>
</evidence>
<protein>
    <recommendedName>
        <fullName evidence="13">ABC-type D-xylose/L-arabinose transporter</fullName>
        <ecNumber evidence="13">7.5.2.13</ecNumber>
    </recommendedName>
</protein>
<dbReference type="PROSITE" id="PS50893">
    <property type="entry name" value="ABC_TRANSPORTER_2"/>
    <property type="match status" value="1"/>
</dbReference>
<dbReference type="Gene3D" id="2.40.50.100">
    <property type="match status" value="1"/>
</dbReference>
<evidence type="ECO:0000256" key="8">
    <source>
        <dbReference type="ARBA" id="ARBA00050355"/>
    </source>
</evidence>
<dbReference type="SUPFAM" id="SSF50331">
    <property type="entry name" value="MOP-like"/>
    <property type="match status" value="1"/>
</dbReference>
<organism evidence="15 16">
    <name type="scientific">Halorarum salinum</name>
    <dbReference type="NCBI Taxonomy" id="2743089"/>
    <lineage>
        <taxon>Archaea</taxon>
        <taxon>Methanobacteriati</taxon>
        <taxon>Methanobacteriota</taxon>
        <taxon>Stenosarchaea group</taxon>
        <taxon>Halobacteria</taxon>
        <taxon>Halobacteriales</taxon>
        <taxon>Haloferacaceae</taxon>
        <taxon>Halorarum</taxon>
    </lineage>
</organism>
<keyword evidence="4" id="KW-0547">Nucleotide-binding</keyword>
<dbReference type="InterPro" id="IPR003439">
    <property type="entry name" value="ABC_transporter-like_ATP-bd"/>
</dbReference>
<dbReference type="InterPro" id="IPR008995">
    <property type="entry name" value="Mo/tungstate-bd_C_term_dom"/>
</dbReference>
<dbReference type="KEGG" id="halu:HUG12_03610"/>
<dbReference type="Proteomes" id="UP000509626">
    <property type="component" value="Chromosome"/>
</dbReference>
<dbReference type="Gene3D" id="3.40.50.300">
    <property type="entry name" value="P-loop containing nucleotide triphosphate hydrolases"/>
    <property type="match status" value="1"/>
</dbReference>
<dbReference type="FunFam" id="3.40.50.300:FF:000042">
    <property type="entry name" value="Maltose/maltodextrin ABC transporter, ATP-binding protein"/>
    <property type="match status" value="1"/>
</dbReference>
<accession>A0A7D5Q9E8</accession>
<name>A0A7D5Q9E8_9EURY</name>
<keyword evidence="5 15" id="KW-0067">ATP-binding</keyword>
<dbReference type="GO" id="GO:0140359">
    <property type="term" value="F:ABC-type transporter activity"/>
    <property type="evidence" value="ECO:0007669"/>
    <property type="project" value="InterPro"/>
</dbReference>
<comment type="function">
    <text evidence="10">Part of the ABC transporter complex XacGHIJK involved in the uptake of xylose and arabinose. Responsible for energy coupling to the transport system.</text>
</comment>
<evidence type="ECO:0000256" key="4">
    <source>
        <dbReference type="ARBA" id="ARBA00022741"/>
    </source>
</evidence>
<dbReference type="GO" id="GO:0016887">
    <property type="term" value="F:ATP hydrolysis activity"/>
    <property type="evidence" value="ECO:0007669"/>
    <property type="project" value="InterPro"/>
</dbReference>
<comment type="subcellular location">
    <subcellularLocation>
        <location evidence="1">Cell membrane</location>
        <topology evidence="1">Peripheral membrane protein</topology>
    </subcellularLocation>
</comment>